<dbReference type="RefSeq" id="WP_081137330.1">
    <property type="nucleotide sequence ID" value="NZ_MWUE01000008.1"/>
</dbReference>
<comment type="similarity">
    <text evidence="2">Belongs to the autoinducer-2 exporter (AI-2E) (TC 2.A.86) family.</text>
</comment>
<evidence type="ECO:0000256" key="8">
    <source>
        <dbReference type="SAM" id="Phobius"/>
    </source>
</evidence>
<dbReference type="AlphaFoldDB" id="A0A1V9DMI5"/>
<dbReference type="PANTHER" id="PTHR21716:SF67">
    <property type="entry name" value="TRANSPORT PROTEIN YDIK-RELATED"/>
    <property type="match status" value="1"/>
</dbReference>
<dbReference type="OrthoDB" id="5298283at2"/>
<evidence type="ECO:0000313" key="9">
    <source>
        <dbReference type="EMBL" id="OQP35057.1"/>
    </source>
</evidence>
<feature type="transmembrane region" description="Helical" evidence="8">
    <location>
        <begin position="240"/>
        <end position="270"/>
    </location>
</feature>
<proteinExistence type="inferred from homology"/>
<evidence type="ECO:0000313" key="10">
    <source>
        <dbReference type="Proteomes" id="UP000192769"/>
    </source>
</evidence>
<dbReference type="PROSITE" id="PS51257">
    <property type="entry name" value="PROKAR_LIPOPROTEIN"/>
    <property type="match status" value="1"/>
</dbReference>
<organism evidence="9 10">
    <name type="scientific">Pantoea latae</name>
    <dbReference type="NCBI Taxonomy" id="1964541"/>
    <lineage>
        <taxon>Bacteria</taxon>
        <taxon>Pseudomonadati</taxon>
        <taxon>Pseudomonadota</taxon>
        <taxon>Gammaproteobacteria</taxon>
        <taxon>Enterobacterales</taxon>
        <taxon>Erwiniaceae</taxon>
        <taxon>Pantoea</taxon>
    </lineage>
</organism>
<evidence type="ECO:0008006" key="11">
    <source>
        <dbReference type="Google" id="ProtNLM"/>
    </source>
</evidence>
<feature type="transmembrane region" description="Helical" evidence="8">
    <location>
        <begin position="277"/>
        <end position="295"/>
    </location>
</feature>
<keyword evidence="3" id="KW-0813">Transport</keyword>
<dbReference type="EMBL" id="MWUE01000008">
    <property type="protein sequence ID" value="OQP35057.1"/>
    <property type="molecule type" value="Genomic_DNA"/>
</dbReference>
<accession>A0A1V9DMI5</accession>
<dbReference type="Pfam" id="PF01594">
    <property type="entry name" value="AI-2E_transport"/>
    <property type="match status" value="1"/>
</dbReference>
<dbReference type="GO" id="GO:0005886">
    <property type="term" value="C:plasma membrane"/>
    <property type="evidence" value="ECO:0007669"/>
    <property type="project" value="UniProtKB-SubCell"/>
</dbReference>
<evidence type="ECO:0000256" key="5">
    <source>
        <dbReference type="ARBA" id="ARBA00022692"/>
    </source>
</evidence>
<feature type="transmembrane region" description="Helical" evidence="8">
    <location>
        <begin position="12"/>
        <end position="31"/>
    </location>
</feature>
<keyword evidence="6 8" id="KW-1133">Transmembrane helix</keyword>
<feature type="transmembrane region" description="Helical" evidence="8">
    <location>
        <begin position="202"/>
        <end position="228"/>
    </location>
</feature>
<evidence type="ECO:0000256" key="2">
    <source>
        <dbReference type="ARBA" id="ARBA00009773"/>
    </source>
</evidence>
<protein>
    <recommendedName>
        <fullName evidence="11">AI-2E family transporter</fullName>
    </recommendedName>
</protein>
<feature type="transmembrane region" description="Helical" evidence="8">
    <location>
        <begin position="307"/>
        <end position="336"/>
    </location>
</feature>
<evidence type="ECO:0000256" key="7">
    <source>
        <dbReference type="ARBA" id="ARBA00023136"/>
    </source>
</evidence>
<dbReference type="NCBIfam" id="NF008216">
    <property type="entry name" value="PRK10983.1"/>
    <property type="match status" value="1"/>
</dbReference>
<evidence type="ECO:0000256" key="6">
    <source>
        <dbReference type="ARBA" id="ARBA00022989"/>
    </source>
</evidence>
<keyword evidence="4" id="KW-1003">Cell membrane</keyword>
<keyword evidence="7 8" id="KW-0472">Membrane</keyword>
<keyword evidence="10" id="KW-1185">Reference proteome</keyword>
<feature type="transmembrane region" description="Helical" evidence="8">
    <location>
        <begin position="65"/>
        <end position="86"/>
    </location>
</feature>
<evidence type="ECO:0000256" key="4">
    <source>
        <dbReference type="ARBA" id="ARBA00022475"/>
    </source>
</evidence>
<evidence type="ECO:0000256" key="1">
    <source>
        <dbReference type="ARBA" id="ARBA00004651"/>
    </source>
</evidence>
<name>A0A1V9DMI5_9GAMM</name>
<reference evidence="9 10" key="1">
    <citation type="submission" date="2017-02" db="EMBL/GenBank/DDBJ databases">
        <title>Whole genome shotgun sequence of Pantoea agglomerans strain AS1 isolated from a cycad, Zamia floridana in Central Florida, USA.</title>
        <authorList>
            <person name="Lata P."/>
            <person name="Govindarajan S."/>
            <person name="Qi F."/>
            <person name="Li J.-L."/>
            <person name="Maurya S.K."/>
            <person name="Sahoo M.K."/>
        </authorList>
    </citation>
    <scope>NUCLEOTIDE SEQUENCE [LARGE SCALE GENOMIC DNA]</scope>
    <source>
        <strain evidence="9 10">AS1</strain>
    </source>
</reference>
<feature type="transmembrane region" description="Helical" evidence="8">
    <location>
        <begin position="163"/>
        <end position="181"/>
    </location>
</feature>
<dbReference type="PANTHER" id="PTHR21716">
    <property type="entry name" value="TRANSMEMBRANE PROTEIN"/>
    <property type="match status" value="1"/>
</dbReference>
<comment type="subcellular location">
    <subcellularLocation>
        <location evidence="1">Cell membrane</location>
        <topology evidence="1">Multi-pass membrane protein</topology>
    </subcellularLocation>
</comment>
<dbReference type="Proteomes" id="UP000192769">
    <property type="component" value="Unassembled WGS sequence"/>
</dbReference>
<gene>
    <name evidence="9" type="ORF">B2J69_05945</name>
</gene>
<evidence type="ECO:0000256" key="3">
    <source>
        <dbReference type="ARBA" id="ARBA00022448"/>
    </source>
</evidence>
<comment type="caution">
    <text evidence="9">The sequence shown here is derived from an EMBL/GenBank/DDBJ whole genome shotgun (WGS) entry which is preliminary data.</text>
</comment>
<dbReference type="InterPro" id="IPR002549">
    <property type="entry name" value="AI-2E-like"/>
</dbReference>
<sequence length="373" mass="40625">MKNLHRSTDMPQMLFTLMFILLMIVACIWIVQPFILGFAWASMVVIATWPLMLRVQRLLWNRRSLAVVVMTLLLLLLFIIPIALLVNSLIDNSAPVIAWATQGHMEMPSLLWLNDIPAIGDKLFSSYHKLIAGGGSAIMAKLQPYVGRTTGFFVAQAGHFGRLMIHLGVMLLFSALLFWRGEQAAQGIRHFAFRMAGRRGDATVLLAGQAIRAVALGVVVTALVQGVLGGIGLALSGIPYATLLTVLMILCCLVQIGPLIVLVPAIIWLYWSGDTTWGTVLLIWSCVVGTLDNVLRPMLIRMGADLPMILILSGVIGGLVAFGLIGLFIGPVVLAVSYRLVSVWMHETPPPPEGDLASVVEILSDHDEEHLPS</sequence>
<keyword evidence="5 8" id="KW-0812">Transmembrane</keyword>
<feature type="transmembrane region" description="Helical" evidence="8">
    <location>
        <begin position="37"/>
        <end position="53"/>
    </location>
</feature>